<feature type="region of interest" description="Disordered" evidence="1">
    <location>
        <begin position="79"/>
        <end position="113"/>
    </location>
</feature>
<reference evidence="2" key="1">
    <citation type="submission" date="2015-07" db="EMBL/GenBank/DDBJ databases">
        <title>Transcriptome Assembly of Anthurium amnicola.</title>
        <authorList>
            <person name="Suzuki J."/>
        </authorList>
    </citation>
    <scope>NUCLEOTIDE SEQUENCE</scope>
</reference>
<dbReference type="AlphaFoldDB" id="A0A1D1Z0V8"/>
<name>A0A1D1Z0V8_9ARAE</name>
<proteinExistence type="predicted"/>
<evidence type="ECO:0000313" key="2">
    <source>
        <dbReference type="EMBL" id="JAT60543.1"/>
    </source>
</evidence>
<sequence length="113" mass="12133">RPRHEGVRAVVPAWRGEARGARLRPVHEEQQVLHLPQGVRGEQPEGGGGHLLRVRPGDHIRQLRATLLRGAQLAGLLRGGAGEGCPQAEGDTRVHPQEEVRPAAHGREEGAAA</sequence>
<dbReference type="EMBL" id="GDJX01007393">
    <property type="protein sequence ID" value="JAT60543.1"/>
    <property type="molecule type" value="Transcribed_RNA"/>
</dbReference>
<accession>A0A1D1Z0V8</accession>
<feature type="non-terminal residue" evidence="2">
    <location>
        <position position="1"/>
    </location>
</feature>
<organism evidence="2">
    <name type="scientific">Anthurium amnicola</name>
    <dbReference type="NCBI Taxonomy" id="1678845"/>
    <lineage>
        <taxon>Eukaryota</taxon>
        <taxon>Viridiplantae</taxon>
        <taxon>Streptophyta</taxon>
        <taxon>Embryophyta</taxon>
        <taxon>Tracheophyta</taxon>
        <taxon>Spermatophyta</taxon>
        <taxon>Magnoliopsida</taxon>
        <taxon>Liliopsida</taxon>
        <taxon>Araceae</taxon>
        <taxon>Pothoideae</taxon>
        <taxon>Potheae</taxon>
        <taxon>Anthurium</taxon>
    </lineage>
</organism>
<feature type="compositionally biased region" description="Basic and acidic residues" evidence="1">
    <location>
        <begin position="90"/>
        <end position="113"/>
    </location>
</feature>
<gene>
    <name evidence="2" type="primary">DMD_3</name>
    <name evidence="2" type="ORF">g.127928</name>
</gene>
<evidence type="ECO:0000256" key="1">
    <source>
        <dbReference type="SAM" id="MobiDB-lite"/>
    </source>
</evidence>
<protein>
    <submittedName>
        <fullName evidence="2">Dystrophin</fullName>
    </submittedName>
</protein>
<feature type="non-terminal residue" evidence="2">
    <location>
        <position position="113"/>
    </location>
</feature>